<comment type="caution">
    <text evidence="2">The sequence shown here is derived from an EMBL/GenBank/DDBJ whole genome shotgun (WGS) entry which is preliminary data.</text>
</comment>
<feature type="region of interest" description="Disordered" evidence="1">
    <location>
        <begin position="422"/>
        <end position="464"/>
    </location>
</feature>
<evidence type="ECO:0000313" key="2">
    <source>
        <dbReference type="EMBL" id="KAA0044829.1"/>
    </source>
</evidence>
<sequence>MRRRTDTDDFRPVNNTFQTITAAADAIATVDHRFPRATAVQKRRWGSCLSIYWCFGSLKQRKRIGHAVLVPEPSPSSEPHENTLQSPDIVLPFAAPPSSPVSLLQSEPPSAIQSPTALISFTSLTANMYSPDGPSSIFAIGPFAHEPQLVSPPLNFSTLTTEPSTPPFTPPESIHLTTPSSPEVPFAQFVPPSHQKVESDNQYTFPNDDFQSYQFYPGSPVSHLISPRSVISRSGASSPLPDYDFASFGSQFLNFPLKVPPTLSNIDKHSIHNWRQRQSTDSCTQDSIEFKSSNDFVLNPHTSESMCDHHATNESQNIQILIDDGSKREEEPGATNHRFSFELSDGDVLSQSVGSKPLESNELPVESSPIHEPFETTKENSPHGDHTSNVIEEKTKADGDEAHQHQEHHSVALGSVKEFNFDNRNGSDTHNPKINSDWWTNAKDGSTEGTTTGAWSFFPTTQQR</sequence>
<feature type="compositionally biased region" description="Basic and acidic residues" evidence="1">
    <location>
        <begin position="372"/>
        <end position="388"/>
    </location>
</feature>
<dbReference type="OrthoDB" id="1927968at2759"/>
<protein>
    <submittedName>
        <fullName evidence="2">Mucin-2</fullName>
    </submittedName>
</protein>
<dbReference type="PANTHER" id="PTHR31798:SF2">
    <property type="entry name" value="HYDROXYPROLINE-RICH GLYCOPROTEIN FAMILY PROTEIN"/>
    <property type="match status" value="1"/>
</dbReference>
<reference evidence="2 3" key="1">
    <citation type="submission" date="2019-08" db="EMBL/GenBank/DDBJ databases">
        <title>Draft genome sequences of two oriental melons (Cucumis melo L. var makuwa).</title>
        <authorList>
            <person name="Kwon S.-Y."/>
        </authorList>
    </citation>
    <scope>NUCLEOTIDE SEQUENCE [LARGE SCALE GENOMIC DNA]</scope>
    <source>
        <strain evidence="3">cv. SW 3</strain>
        <tissue evidence="2">Leaf</tissue>
    </source>
</reference>
<dbReference type="Proteomes" id="UP000321393">
    <property type="component" value="Unassembled WGS sequence"/>
</dbReference>
<dbReference type="InterPro" id="IPR040420">
    <property type="entry name" value="At1g76660-like"/>
</dbReference>
<feature type="compositionally biased region" description="Polar residues" evidence="1">
    <location>
        <begin position="432"/>
        <end position="464"/>
    </location>
</feature>
<proteinExistence type="predicted"/>
<feature type="compositionally biased region" description="Basic and acidic residues" evidence="1">
    <location>
        <begin position="422"/>
        <end position="431"/>
    </location>
</feature>
<feature type="region of interest" description="Disordered" evidence="1">
    <location>
        <begin position="348"/>
        <end position="388"/>
    </location>
</feature>
<gene>
    <name evidence="2" type="ORF">E6C27_scaffold74G001210</name>
</gene>
<dbReference type="PANTHER" id="PTHR31798">
    <property type="entry name" value="HYDROXYPROLINE-RICH GLYCOPROTEIN-LIKE"/>
    <property type="match status" value="1"/>
</dbReference>
<name>A0A5A7TUB1_CUCMM</name>
<dbReference type="AlphaFoldDB" id="A0A5A7TUB1"/>
<dbReference type="EMBL" id="SSTE01014791">
    <property type="protein sequence ID" value="KAA0044829.1"/>
    <property type="molecule type" value="Genomic_DNA"/>
</dbReference>
<dbReference type="STRING" id="1194695.A0A5A7TUB1"/>
<evidence type="ECO:0000256" key="1">
    <source>
        <dbReference type="SAM" id="MobiDB-lite"/>
    </source>
</evidence>
<evidence type="ECO:0000313" key="3">
    <source>
        <dbReference type="Proteomes" id="UP000321393"/>
    </source>
</evidence>
<accession>A0A5A7TUB1</accession>
<organism evidence="2 3">
    <name type="scientific">Cucumis melo var. makuwa</name>
    <name type="common">Oriental melon</name>
    <dbReference type="NCBI Taxonomy" id="1194695"/>
    <lineage>
        <taxon>Eukaryota</taxon>
        <taxon>Viridiplantae</taxon>
        <taxon>Streptophyta</taxon>
        <taxon>Embryophyta</taxon>
        <taxon>Tracheophyta</taxon>
        <taxon>Spermatophyta</taxon>
        <taxon>Magnoliopsida</taxon>
        <taxon>eudicotyledons</taxon>
        <taxon>Gunneridae</taxon>
        <taxon>Pentapetalae</taxon>
        <taxon>rosids</taxon>
        <taxon>fabids</taxon>
        <taxon>Cucurbitales</taxon>
        <taxon>Cucurbitaceae</taxon>
        <taxon>Benincaseae</taxon>
        <taxon>Cucumis</taxon>
    </lineage>
</organism>